<dbReference type="RefSeq" id="WP_154505834.1">
    <property type="nucleotide sequence ID" value="NZ_VUMN01000038.1"/>
</dbReference>
<reference evidence="2 3" key="1">
    <citation type="submission" date="2019-08" db="EMBL/GenBank/DDBJ databases">
        <title>In-depth cultivation of the pig gut microbiome towards novel bacterial diversity and tailored functional studies.</title>
        <authorList>
            <person name="Wylensek D."/>
            <person name="Hitch T.C.A."/>
            <person name="Clavel T."/>
        </authorList>
    </citation>
    <scope>NUCLEOTIDE SEQUENCE [LARGE SCALE GENOMIC DNA]</scope>
    <source>
        <strain evidence="2 3">Oil+RF-744-GAM-WT-6</strain>
    </source>
</reference>
<keyword evidence="3" id="KW-1185">Reference proteome</keyword>
<feature type="domain" description="SMODS and SLOG-associating 2TM effector" evidence="1">
    <location>
        <begin position="11"/>
        <end position="167"/>
    </location>
</feature>
<name>A0A7X2NU56_9FIRM</name>
<dbReference type="AlphaFoldDB" id="A0A7X2NU56"/>
<gene>
    <name evidence="2" type="ORF">FYJ51_11870</name>
</gene>
<dbReference type="Pfam" id="PF18186">
    <property type="entry name" value="SLATT_4"/>
    <property type="match status" value="1"/>
</dbReference>
<dbReference type="NCBIfam" id="NF033632">
    <property type="entry name" value="SLATT_4"/>
    <property type="match status" value="1"/>
</dbReference>
<evidence type="ECO:0000313" key="2">
    <source>
        <dbReference type="EMBL" id="MSS59589.1"/>
    </source>
</evidence>
<evidence type="ECO:0000259" key="1">
    <source>
        <dbReference type="Pfam" id="PF18186"/>
    </source>
</evidence>
<dbReference type="InterPro" id="IPR040811">
    <property type="entry name" value="SLATT_4"/>
</dbReference>
<evidence type="ECO:0000313" key="3">
    <source>
        <dbReference type="Proteomes" id="UP000461880"/>
    </source>
</evidence>
<protein>
    <submittedName>
        <fullName evidence="2">SLATT domain-containing protein</fullName>
    </submittedName>
</protein>
<dbReference type="EMBL" id="VUMN01000038">
    <property type="protein sequence ID" value="MSS59589.1"/>
    <property type="molecule type" value="Genomic_DNA"/>
</dbReference>
<sequence length="177" mass="20093">MPESNEEISALREQVKSSYTKVQYTYVTHQKQIYLLSLYSKIIKWCQIILTAASTVGFVKNNSRLGGICSGIALVLTLASLNFRPEDTIPSHCKFVDQLWPIVQSYESLLVDSKTSLSKKEIEEKRDRLLVDTKNVYNSAPRTGKWAYCLAKKAIEKNEEQLVSEGETEKKFGGHLK</sequence>
<organism evidence="2 3">
    <name type="scientific">Stecheria intestinalis</name>
    <dbReference type="NCBI Taxonomy" id="2606630"/>
    <lineage>
        <taxon>Bacteria</taxon>
        <taxon>Bacillati</taxon>
        <taxon>Bacillota</taxon>
        <taxon>Erysipelotrichia</taxon>
        <taxon>Erysipelotrichales</taxon>
        <taxon>Erysipelotrichaceae</taxon>
        <taxon>Stecheria</taxon>
    </lineage>
</organism>
<dbReference type="Proteomes" id="UP000461880">
    <property type="component" value="Unassembled WGS sequence"/>
</dbReference>
<accession>A0A7X2NU56</accession>
<comment type="caution">
    <text evidence="2">The sequence shown here is derived from an EMBL/GenBank/DDBJ whole genome shotgun (WGS) entry which is preliminary data.</text>
</comment>
<proteinExistence type="predicted"/>